<dbReference type="RefSeq" id="WP_170839705.1">
    <property type="nucleotide sequence ID" value="NZ_FOCQ01000002.1"/>
</dbReference>
<evidence type="ECO:0000313" key="2">
    <source>
        <dbReference type="Proteomes" id="UP000199695"/>
    </source>
</evidence>
<reference evidence="1 2" key="1">
    <citation type="submission" date="2016-10" db="EMBL/GenBank/DDBJ databases">
        <authorList>
            <person name="de Groot N.N."/>
        </authorList>
    </citation>
    <scope>NUCLEOTIDE SEQUENCE [LARGE SCALE GENOMIC DNA]</scope>
    <source>
        <strain evidence="1 2">DSM 46701</strain>
    </source>
</reference>
<proteinExistence type="predicted"/>
<name>A0A1H8BH47_9BACL</name>
<gene>
    <name evidence="1" type="ORF">SAMN05444955_102190</name>
</gene>
<evidence type="ECO:0000313" key="1">
    <source>
        <dbReference type="EMBL" id="SEM82280.1"/>
    </source>
</evidence>
<organism evidence="1 2">
    <name type="scientific">Lihuaxuella thermophila</name>
    <dbReference type="NCBI Taxonomy" id="1173111"/>
    <lineage>
        <taxon>Bacteria</taxon>
        <taxon>Bacillati</taxon>
        <taxon>Bacillota</taxon>
        <taxon>Bacilli</taxon>
        <taxon>Bacillales</taxon>
        <taxon>Thermoactinomycetaceae</taxon>
        <taxon>Lihuaxuella</taxon>
    </lineage>
</organism>
<dbReference type="EMBL" id="FOCQ01000002">
    <property type="protein sequence ID" value="SEM82280.1"/>
    <property type="molecule type" value="Genomic_DNA"/>
</dbReference>
<dbReference type="Pfam" id="PF14116">
    <property type="entry name" value="YyzF"/>
    <property type="match status" value="1"/>
</dbReference>
<dbReference type="STRING" id="1173111.SAMN05444955_102190"/>
<dbReference type="InterPro" id="IPR025626">
    <property type="entry name" value="YyzF"/>
</dbReference>
<dbReference type="NCBIfam" id="TIGR04129">
    <property type="entry name" value="CxxH_BA5709"/>
    <property type="match status" value="1"/>
</dbReference>
<protein>
    <submittedName>
        <fullName evidence="1">CxxH/CxxC protein, BA_5709 family</fullName>
    </submittedName>
</protein>
<sequence>MQFANQHPVWYACEEHIDLVIDEIVDRYSLPPVMERISPDTATEKQGCSWCGGVPRYQLEIDCADES</sequence>
<keyword evidence="2" id="KW-1185">Reference proteome</keyword>
<dbReference type="AlphaFoldDB" id="A0A1H8BH47"/>
<dbReference type="Proteomes" id="UP000199695">
    <property type="component" value="Unassembled WGS sequence"/>
</dbReference>
<accession>A0A1H8BH47</accession>